<dbReference type="Proteomes" id="UP000663891">
    <property type="component" value="Unassembled WGS sequence"/>
</dbReference>
<evidence type="ECO:0000313" key="4">
    <source>
        <dbReference type="EMBL" id="CAF3529743.1"/>
    </source>
</evidence>
<dbReference type="EMBL" id="CAJNOG010000321">
    <property type="protein sequence ID" value="CAF1171861.1"/>
    <property type="molecule type" value="Genomic_DNA"/>
</dbReference>
<comment type="caution">
    <text evidence="3">The sequence shown here is derived from an EMBL/GenBank/DDBJ whole genome shotgun (WGS) entry which is preliminary data.</text>
</comment>
<reference evidence="3" key="1">
    <citation type="submission" date="2021-02" db="EMBL/GenBank/DDBJ databases">
        <authorList>
            <person name="Nowell W R."/>
        </authorList>
    </citation>
    <scope>NUCLEOTIDE SEQUENCE</scope>
</reference>
<protein>
    <submittedName>
        <fullName evidence="3">Uncharacterized protein</fullName>
    </submittedName>
</protein>
<dbReference type="GO" id="GO:0015485">
    <property type="term" value="F:cholesterol binding"/>
    <property type="evidence" value="ECO:0007669"/>
    <property type="project" value="InterPro"/>
</dbReference>
<dbReference type="SUPFAM" id="SSF56978">
    <property type="entry name" value="Perfringolysin"/>
    <property type="match status" value="1"/>
</dbReference>
<dbReference type="Proteomes" id="UP000663845">
    <property type="component" value="Unassembled WGS sequence"/>
</dbReference>
<evidence type="ECO:0000313" key="3">
    <source>
        <dbReference type="EMBL" id="CAF1171861.1"/>
    </source>
</evidence>
<evidence type="ECO:0000313" key="5">
    <source>
        <dbReference type="EMBL" id="CAF3643986.1"/>
    </source>
</evidence>
<name>A0A814U755_9BILA</name>
<dbReference type="Proteomes" id="UP000663844">
    <property type="component" value="Unassembled WGS sequence"/>
</dbReference>
<dbReference type="OrthoDB" id="9996041at2759"/>
<evidence type="ECO:0000313" key="2">
    <source>
        <dbReference type="EMBL" id="CAF1093414.1"/>
    </source>
</evidence>
<keyword evidence="1" id="KW-0472">Membrane</keyword>
<sequence length="124" mass="14503">MFSRYNYYACYLIFVFLIINEIFVDSIQIRVENRGGYIARILIRYHNPKNEEQLHTSGSLSSFQSSTINIENNAKSIEIEVQLYAFISSLRTIFKTTNPCPHTRCFVIWGTIFKADWNEICCAQ</sequence>
<feature type="transmembrane region" description="Helical" evidence="1">
    <location>
        <begin position="6"/>
        <end position="24"/>
    </location>
</feature>
<accession>A0A814U755</accession>
<evidence type="ECO:0000313" key="6">
    <source>
        <dbReference type="Proteomes" id="UP000663845"/>
    </source>
</evidence>
<gene>
    <name evidence="3" type="ORF">JYZ213_LOCUS25261</name>
    <name evidence="4" type="ORF">OKA104_LOCUS3041</name>
    <name evidence="5" type="ORF">OXD698_LOCUS8637</name>
    <name evidence="2" type="ORF">VCS650_LOCUS19687</name>
</gene>
<dbReference type="EMBL" id="CAJOAY010000088">
    <property type="protein sequence ID" value="CAF3529743.1"/>
    <property type="molecule type" value="Genomic_DNA"/>
</dbReference>
<dbReference type="InterPro" id="IPR038700">
    <property type="entry name" value="Thiol_cytolys_C_sf"/>
</dbReference>
<dbReference type="Gene3D" id="2.60.40.1430">
    <property type="entry name" value="Perfringolysin, domain 4"/>
    <property type="match status" value="1"/>
</dbReference>
<dbReference type="AlphaFoldDB" id="A0A814U755"/>
<dbReference type="EMBL" id="CAJOAZ010000420">
    <property type="protein sequence ID" value="CAF3643986.1"/>
    <property type="molecule type" value="Genomic_DNA"/>
</dbReference>
<dbReference type="InterPro" id="IPR036359">
    <property type="entry name" value="Thiol_cytolysin_sf"/>
</dbReference>
<dbReference type="Proteomes" id="UP000663881">
    <property type="component" value="Unassembled WGS sequence"/>
</dbReference>
<dbReference type="EMBL" id="CAJNON010000198">
    <property type="protein sequence ID" value="CAF1093414.1"/>
    <property type="molecule type" value="Genomic_DNA"/>
</dbReference>
<keyword evidence="1" id="KW-1133">Transmembrane helix</keyword>
<organism evidence="3 6">
    <name type="scientific">Adineta steineri</name>
    <dbReference type="NCBI Taxonomy" id="433720"/>
    <lineage>
        <taxon>Eukaryota</taxon>
        <taxon>Metazoa</taxon>
        <taxon>Spiralia</taxon>
        <taxon>Gnathifera</taxon>
        <taxon>Rotifera</taxon>
        <taxon>Eurotatoria</taxon>
        <taxon>Bdelloidea</taxon>
        <taxon>Adinetida</taxon>
        <taxon>Adinetidae</taxon>
        <taxon>Adineta</taxon>
    </lineage>
</organism>
<keyword evidence="1" id="KW-0812">Transmembrane</keyword>
<evidence type="ECO:0000256" key="1">
    <source>
        <dbReference type="SAM" id="Phobius"/>
    </source>
</evidence>
<proteinExistence type="predicted"/>